<reference evidence="14 15" key="1">
    <citation type="journal article" date="2014" name="Genome Announc.">
        <title>Complete Genome Sequence of Hyphomicrobium nitrativorans Strain NL23, a Denitrifying Bacterium Isolated from Biofilm of a Methanol-Fed Denitrification System Treating Seawater at the Montreal Biodome.</title>
        <authorList>
            <person name="Martineau C."/>
            <person name="Villeneuve C."/>
            <person name="Mauffrey F."/>
            <person name="Villemur R."/>
        </authorList>
    </citation>
    <scope>NUCLEOTIDE SEQUENCE [LARGE SCALE GENOMIC DNA]</scope>
    <source>
        <strain evidence="14">NL23</strain>
    </source>
</reference>
<sequence>MPPFLDTSAYADAMQGPNLRDAAMLLLGFAGLVAAPAMLAWGIAGLLAVPVLLATVCALVVRMPPDAMMRLYRATPVPQDDSQLSSLVDVLAYRAALPRRPDLYVVPSLTLNAFAAGSRDHSAIAVTEGLLRRLSLAETAGVLAHEVAHIRNNDLLVMGLADVITRVLQLMSYAALGIALYNGLAFLTGEDPISWWVVLTLYLAPALFSLLQLGLSRTREFQADADAAALTGDAPALASALRRLETTTGHFWEDLMFPVPGRRVPQPSLIRSHPETEDRIARLAALKAASGGQDRHAPLVIVEQPMVSLVGYGPGDMRPRYRWPGLWF</sequence>
<feature type="transmembrane region" description="Helical" evidence="12">
    <location>
        <begin position="193"/>
        <end position="211"/>
    </location>
</feature>
<evidence type="ECO:0000256" key="10">
    <source>
        <dbReference type="ARBA" id="ARBA00023136"/>
    </source>
</evidence>
<feature type="transmembrane region" description="Helical" evidence="12">
    <location>
        <begin position="38"/>
        <end position="61"/>
    </location>
</feature>
<evidence type="ECO:0000256" key="11">
    <source>
        <dbReference type="RuleBase" id="RU003983"/>
    </source>
</evidence>
<dbReference type="Proteomes" id="UP000018542">
    <property type="component" value="Chromosome"/>
</dbReference>
<dbReference type="Gene3D" id="3.30.2010.10">
    <property type="entry name" value="Metalloproteases ('zincins'), catalytic domain"/>
    <property type="match status" value="1"/>
</dbReference>
<dbReference type="RefSeq" id="WP_023788143.1">
    <property type="nucleotide sequence ID" value="NC_022997.1"/>
</dbReference>
<protein>
    <submittedName>
        <fullName evidence="14">Protease</fullName>
    </submittedName>
</protein>
<dbReference type="InterPro" id="IPR050083">
    <property type="entry name" value="HtpX_protease"/>
</dbReference>
<keyword evidence="4 12" id="KW-0812">Transmembrane</keyword>
<name>V5SEL8_9HYPH</name>
<evidence type="ECO:0000259" key="13">
    <source>
        <dbReference type="Pfam" id="PF01435"/>
    </source>
</evidence>
<dbReference type="PATRIC" id="fig|1029756.8.peg.2937"/>
<dbReference type="OrthoDB" id="15218at2"/>
<dbReference type="GO" id="GO:0046872">
    <property type="term" value="F:metal ion binding"/>
    <property type="evidence" value="ECO:0007669"/>
    <property type="project" value="UniProtKB-KW"/>
</dbReference>
<dbReference type="AlphaFoldDB" id="V5SEL8"/>
<evidence type="ECO:0000256" key="3">
    <source>
        <dbReference type="ARBA" id="ARBA00022670"/>
    </source>
</evidence>
<gene>
    <name evidence="14" type="ORF">W911_14115</name>
</gene>
<dbReference type="GO" id="GO:0004222">
    <property type="term" value="F:metalloendopeptidase activity"/>
    <property type="evidence" value="ECO:0007669"/>
    <property type="project" value="InterPro"/>
</dbReference>
<evidence type="ECO:0000256" key="4">
    <source>
        <dbReference type="ARBA" id="ARBA00022692"/>
    </source>
</evidence>
<keyword evidence="3 11" id="KW-0645">Protease</keyword>
<evidence type="ECO:0000256" key="7">
    <source>
        <dbReference type="ARBA" id="ARBA00022833"/>
    </source>
</evidence>
<comment type="cofactor">
    <cofactor evidence="11">
        <name>Zn(2+)</name>
        <dbReference type="ChEBI" id="CHEBI:29105"/>
    </cofactor>
    <text evidence="11">Binds 1 zinc ion per subunit.</text>
</comment>
<evidence type="ECO:0000256" key="12">
    <source>
        <dbReference type="SAM" id="Phobius"/>
    </source>
</evidence>
<dbReference type="GO" id="GO:0006508">
    <property type="term" value="P:proteolysis"/>
    <property type="evidence" value="ECO:0007669"/>
    <property type="project" value="UniProtKB-KW"/>
</dbReference>
<keyword evidence="7 11" id="KW-0862">Zinc</keyword>
<keyword evidence="10 12" id="KW-0472">Membrane</keyword>
<comment type="subcellular location">
    <subcellularLocation>
        <location evidence="1">Cell membrane</location>
        <topology evidence="1">Multi-pass membrane protein</topology>
    </subcellularLocation>
</comment>
<evidence type="ECO:0000256" key="1">
    <source>
        <dbReference type="ARBA" id="ARBA00004651"/>
    </source>
</evidence>
<dbReference type="CDD" id="cd07339">
    <property type="entry name" value="M48B_HtpX_like"/>
    <property type="match status" value="1"/>
</dbReference>
<keyword evidence="6 11" id="KW-0378">Hydrolase</keyword>
<dbReference type="EMBL" id="CP006912">
    <property type="protein sequence ID" value="AHB49301.1"/>
    <property type="molecule type" value="Genomic_DNA"/>
</dbReference>
<keyword evidence="15" id="KW-1185">Reference proteome</keyword>
<proteinExistence type="inferred from homology"/>
<evidence type="ECO:0000256" key="6">
    <source>
        <dbReference type="ARBA" id="ARBA00022801"/>
    </source>
</evidence>
<accession>V5SEL8</accession>
<evidence type="ECO:0000313" key="14">
    <source>
        <dbReference type="EMBL" id="AHB49301.1"/>
    </source>
</evidence>
<keyword evidence="9 11" id="KW-0482">Metalloprotease</keyword>
<evidence type="ECO:0000256" key="5">
    <source>
        <dbReference type="ARBA" id="ARBA00022723"/>
    </source>
</evidence>
<keyword evidence="2" id="KW-1003">Cell membrane</keyword>
<dbReference type="InterPro" id="IPR001915">
    <property type="entry name" value="Peptidase_M48"/>
</dbReference>
<dbReference type="KEGG" id="hni:W911_14115"/>
<dbReference type="HOGENOM" id="CLU_042266_3_2_5"/>
<dbReference type="PANTHER" id="PTHR43221">
    <property type="entry name" value="PROTEASE HTPX"/>
    <property type="match status" value="1"/>
</dbReference>
<dbReference type="STRING" id="1029756.W911_14115"/>
<evidence type="ECO:0000256" key="2">
    <source>
        <dbReference type="ARBA" id="ARBA00022475"/>
    </source>
</evidence>
<comment type="similarity">
    <text evidence="11">Belongs to the peptidase M48 family.</text>
</comment>
<feature type="domain" description="Peptidase M48" evidence="13">
    <location>
        <begin position="78"/>
        <end position="285"/>
    </location>
</feature>
<dbReference type="GO" id="GO:0005886">
    <property type="term" value="C:plasma membrane"/>
    <property type="evidence" value="ECO:0007669"/>
    <property type="project" value="UniProtKB-SubCell"/>
</dbReference>
<dbReference type="Pfam" id="PF01435">
    <property type="entry name" value="Peptidase_M48"/>
    <property type="match status" value="1"/>
</dbReference>
<dbReference type="PANTHER" id="PTHR43221:SF1">
    <property type="entry name" value="PROTEASE HTPX"/>
    <property type="match status" value="1"/>
</dbReference>
<keyword evidence="5" id="KW-0479">Metal-binding</keyword>
<evidence type="ECO:0000256" key="8">
    <source>
        <dbReference type="ARBA" id="ARBA00022989"/>
    </source>
</evidence>
<keyword evidence="8 12" id="KW-1133">Transmembrane helix</keyword>
<evidence type="ECO:0000256" key="9">
    <source>
        <dbReference type="ARBA" id="ARBA00023049"/>
    </source>
</evidence>
<feature type="transmembrane region" description="Helical" evidence="12">
    <location>
        <begin position="167"/>
        <end position="187"/>
    </location>
</feature>
<organism evidence="14 15">
    <name type="scientific">Hyphomicrobium nitrativorans NL23</name>
    <dbReference type="NCBI Taxonomy" id="1029756"/>
    <lineage>
        <taxon>Bacteria</taxon>
        <taxon>Pseudomonadati</taxon>
        <taxon>Pseudomonadota</taxon>
        <taxon>Alphaproteobacteria</taxon>
        <taxon>Hyphomicrobiales</taxon>
        <taxon>Hyphomicrobiaceae</taxon>
        <taxon>Hyphomicrobium</taxon>
    </lineage>
</organism>
<evidence type="ECO:0000313" key="15">
    <source>
        <dbReference type="Proteomes" id="UP000018542"/>
    </source>
</evidence>